<proteinExistence type="inferred from homology"/>
<dbReference type="InterPro" id="IPR055433">
    <property type="entry name" value="HAT_Syf1-like_N"/>
</dbReference>
<feature type="domain" description="S1 motif" evidence="18">
    <location>
        <begin position="228"/>
        <end position="299"/>
    </location>
</feature>
<keyword evidence="8" id="KW-0677">Repeat</keyword>
<dbReference type="CDD" id="cd05693">
    <property type="entry name" value="S1_Rrp5_repeat_hs1_sc1"/>
    <property type="match status" value="1"/>
</dbReference>
<dbReference type="Gene3D" id="2.40.50.140">
    <property type="entry name" value="Nucleic acid-binding proteins"/>
    <property type="match status" value="10"/>
</dbReference>
<evidence type="ECO:0000313" key="20">
    <source>
        <dbReference type="RefSeq" id="XP_035696384.1"/>
    </source>
</evidence>
<feature type="domain" description="S1 motif" evidence="18">
    <location>
        <begin position="123"/>
        <end position="212"/>
    </location>
</feature>
<feature type="compositionally biased region" description="Basic residues" evidence="17">
    <location>
        <begin position="74"/>
        <end position="86"/>
    </location>
</feature>
<dbReference type="Pfam" id="PF24685">
    <property type="entry name" value="OB_RRP5_4th"/>
    <property type="match status" value="1"/>
</dbReference>
<evidence type="ECO:0000256" key="15">
    <source>
        <dbReference type="ARBA" id="ARBA00067510"/>
    </source>
</evidence>
<feature type="compositionally biased region" description="Basic and acidic residues" evidence="17">
    <location>
        <begin position="46"/>
        <end position="60"/>
    </location>
</feature>
<feature type="domain" description="S1 motif" evidence="18">
    <location>
        <begin position="1275"/>
        <end position="1343"/>
    </location>
</feature>
<protein>
    <recommendedName>
        <fullName evidence="15">Protein RRP5 homolog</fullName>
    </recommendedName>
    <alternativeName>
        <fullName evidence="16">Programmed cell death protein 11</fullName>
    </alternativeName>
</protein>
<dbReference type="FunFam" id="2.40.50.140:FF:000148">
    <property type="entry name" value="protein RRP5 homolog isoform X1"/>
    <property type="match status" value="1"/>
</dbReference>
<evidence type="ECO:0000256" key="17">
    <source>
        <dbReference type="SAM" id="MobiDB-lite"/>
    </source>
</evidence>
<evidence type="ECO:0000256" key="3">
    <source>
        <dbReference type="ARBA" id="ARBA00022499"/>
    </source>
</evidence>
<dbReference type="RefSeq" id="XP_035696384.1">
    <property type="nucleotide sequence ID" value="XM_035840491.1"/>
</dbReference>
<dbReference type="GO" id="GO:0003723">
    <property type="term" value="F:RNA binding"/>
    <property type="evidence" value="ECO:0000318"/>
    <property type="project" value="GO_Central"/>
</dbReference>
<evidence type="ECO:0000256" key="16">
    <source>
        <dbReference type="ARBA" id="ARBA00080810"/>
    </source>
</evidence>
<keyword evidence="3" id="KW-1017">Isopeptide bond</keyword>
<evidence type="ECO:0000256" key="14">
    <source>
        <dbReference type="ARBA" id="ARBA00062488"/>
    </source>
</evidence>
<feature type="domain" description="S1 motif" evidence="18">
    <location>
        <begin position="759"/>
        <end position="828"/>
    </location>
</feature>
<dbReference type="GeneID" id="118429867"/>
<evidence type="ECO:0000256" key="4">
    <source>
        <dbReference type="ARBA" id="ARBA00022552"/>
    </source>
</evidence>
<dbReference type="InterPro" id="IPR003107">
    <property type="entry name" value="HAT"/>
</dbReference>
<dbReference type="GO" id="GO:0005730">
    <property type="term" value="C:nucleolus"/>
    <property type="evidence" value="ECO:0000318"/>
    <property type="project" value="GO_Central"/>
</dbReference>
<comment type="subunit">
    <text evidence="14">Interacts with NF-kappa-B p50/NFKB1 and NF-kappa-B p65/RELA.</text>
</comment>
<evidence type="ECO:0000256" key="5">
    <source>
        <dbReference type="ARBA" id="ARBA00022553"/>
    </source>
</evidence>
<dbReference type="InterPro" id="IPR057301">
    <property type="entry name" value="Rrp5_OB_4th"/>
</dbReference>
<comment type="function">
    <text evidence="13">Essential for the generation of mature 18S rRNA, specifically necessary for cleavages at sites A0, 1 and 2 of the 47S precursor. Directly interacts with U3 snoRNA.</text>
</comment>
<dbReference type="SUPFAM" id="SSF50249">
    <property type="entry name" value="Nucleic acid-binding proteins"/>
    <property type="match status" value="10"/>
</dbReference>
<dbReference type="SMART" id="SM00316">
    <property type="entry name" value="S1"/>
    <property type="match status" value="12"/>
</dbReference>
<dbReference type="Pfam" id="PF23459">
    <property type="entry name" value="S1_RRP5"/>
    <property type="match status" value="3"/>
</dbReference>
<dbReference type="FunFam" id="2.40.50.140:FF:000155">
    <property type="entry name" value="rRNA biogenesis protein RRP5"/>
    <property type="match status" value="1"/>
</dbReference>
<feature type="domain" description="S1 motif" evidence="18">
    <location>
        <begin position="1077"/>
        <end position="1155"/>
    </location>
</feature>
<evidence type="ECO:0000256" key="11">
    <source>
        <dbReference type="ARBA" id="ARBA00023187"/>
    </source>
</evidence>
<evidence type="ECO:0000256" key="6">
    <source>
        <dbReference type="ARBA" id="ARBA00022664"/>
    </source>
</evidence>
<evidence type="ECO:0000313" key="19">
    <source>
        <dbReference type="Proteomes" id="UP000001554"/>
    </source>
</evidence>
<accession>A0A9J7M9C5</accession>
<dbReference type="InterPro" id="IPR011990">
    <property type="entry name" value="TPR-like_helical_dom_sf"/>
</dbReference>
<dbReference type="FunFam" id="2.40.50.140:FF:000103">
    <property type="entry name" value="protein RRP5 homolog"/>
    <property type="match status" value="2"/>
</dbReference>
<keyword evidence="4" id="KW-0698">rRNA processing</keyword>
<dbReference type="CDD" id="cd05697">
    <property type="entry name" value="S1_Rrp5_repeat_hs5"/>
    <property type="match status" value="1"/>
</dbReference>
<dbReference type="PANTHER" id="PTHR23270:SF10">
    <property type="entry name" value="PROTEIN RRP5 HOMOLOG"/>
    <property type="match status" value="1"/>
</dbReference>
<feature type="compositionally biased region" description="Basic and acidic residues" evidence="17">
    <location>
        <begin position="1573"/>
        <end position="1584"/>
    </location>
</feature>
<dbReference type="InterPro" id="IPR048059">
    <property type="entry name" value="Rrp5_S1_rpt_hs1_sc1"/>
</dbReference>
<reference evidence="20" key="2">
    <citation type="submission" date="2025-08" db="UniProtKB">
        <authorList>
            <consortium name="RefSeq"/>
        </authorList>
    </citation>
    <scope>IDENTIFICATION</scope>
    <source>
        <strain evidence="20">S238N-H82</strain>
        <tissue evidence="20">Testes</tissue>
    </source>
</reference>
<feature type="domain" description="S1 motif" evidence="18">
    <location>
        <begin position="322"/>
        <end position="386"/>
    </location>
</feature>
<name>A0A9J7M9C5_BRAFL</name>
<dbReference type="FunFam" id="1.25.40.10:FF:000065">
    <property type="entry name" value="Programmed cell death 11"/>
    <property type="match status" value="1"/>
</dbReference>
<dbReference type="InterPro" id="IPR045209">
    <property type="entry name" value="Rrp5"/>
</dbReference>
<gene>
    <name evidence="20" type="primary">LOC118429867</name>
</gene>
<feature type="compositionally biased region" description="Basic and acidic residues" evidence="17">
    <location>
        <begin position="1460"/>
        <end position="1480"/>
    </location>
</feature>
<keyword evidence="11" id="KW-0508">mRNA splicing</keyword>
<keyword evidence="19" id="KW-1185">Reference proteome</keyword>
<dbReference type="Pfam" id="PF00575">
    <property type="entry name" value="S1"/>
    <property type="match status" value="2"/>
</dbReference>
<evidence type="ECO:0000256" key="9">
    <source>
        <dbReference type="ARBA" id="ARBA00022843"/>
    </source>
</evidence>
<dbReference type="PANTHER" id="PTHR23270">
    <property type="entry name" value="PROGRAMMED CELL DEATH PROTEIN 11 PRE-RRNA PROCESSING PROTEIN RRP5"/>
    <property type="match status" value="1"/>
</dbReference>
<dbReference type="OMA" id="GQYLRAY"/>
<feature type="region of interest" description="Disordered" evidence="17">
    <location>
        <begin position="31"/>
        <end position="103"/>
    </location>
</feature>
<dbReference type="KEGG" id="bfo:118429867"/>
<evidence type="ECO:0000259" key="18">
    <source>
        <dbReference type="PROSITE" id="PS50126"/>
    </source>
</evidence>
<dbReference type="SUPFAM" id="SSF48452">
    <property type="entry name" value="TPR-like"/>
    <property type="match status" value="1"/>
</dbReference>
<comment type="subcellular location">
    <subcellularLocation>
        <location evidence="1">Nucleus</location>
        <location evidence="1">Nucleolus</location>
    </subcellularLocation>
</comment>
<dbReference type="Pfam" id="PF23233">
    <property type="entry name" value="HAT_Syf1_CNRKL1_N"/>
    <property type="match status" value="1"/>
</dbReference>
<keyword evidence="5" id="KW-0597">Phosphoprotein</keyword>
<comment type="similarity">
    <text evidence="2">Belongs to the crooked-neck family.</text>
</comment>
<dbReference type="OrthoDB" id="412781at2759"/>
<evidence type="ECO:0000256" key="7">
    <source>
        <dbReference type="ARBA" id="ARBA00022728"/>
    </source>
</evidence>
<dbReference type="GO" id="GO:0006397">
    <property type="term" value="P:mRNA processing"/>
    <property type="evidence" value="ECO:0007669"/>
    <property type="project" value="UniProtKB-KW"/>
</dbReference>
<dbReference type="GO" id="GO:0008380">
    <property type="term" value="P:RNA splicing"/>
    <property type="evidence" value="ECO:0007669"/>
    <property type="project" value="UniProtKB-KW"/>
</dbReference>
<feature type="region of interest" description="Disordered" evidence="17">
    <location>
        <begin position="1018"/>
        <end position="1070"/>
    </location>
</feature>
<evidence type="ECO:0000256" key="13">
    <source>
        <dbReference type="ARBA" id="ARBA00059726"/>
    </source>
</evidence>
<feature type="domain" description="S1 motif" evidence="18">
    <location>
        <begin position="493"/>
        <end position="562"/>
    </location>
</feature>
<keyword evidence="10" id="KW-0007">Acetylation</keyword>
<dbReference type="InterPro" id="IPR003029">
    <property type="entry name" value="S1_domain"/>
</dbReference>
<evidence type="ECO:0000256" key="2">
    <source>
        <dbReference type="ARBA" id="ARBA00008644"/>
    </source>
</evidence>
<dbReference type="CDD" id="cd04461">
    <property type="entry name" value="S1_Rrp5_repeat_hs8_sc7"/>
    <property type="match status" value="1"/>
</dbReference>
<keyword evidence="7" id="KW-0747">Spliceosome</keyword>
<feature type="compositionally biased region" description="Basic and acidic residues" evidence="17">
    <location>
        <begin position="1025"/>
        <end position="1062"/>
    </location>
</feature>
<evidence type="ECO:0000256" key="12">
    <source>
        <dbReference type="ARBA" id="ARBA00023242"/>
    </source>
</evidence>
<dbReference type="Proteomes" id="UP000001554">
    <property type="component" value="Chromosome 14"/>
</dbReference>
<feature type="domain" description="S1 motif" evidence="18">
    <location>
        <begin position="1368"/>
        <end position="1440"/>
    </location>
</feature>
<feature type="compositionally biased region" description="Acidic residues" evidence="17">
    <location>
        <begin position="1551"/>
        <end position="1561"/>
    </location>
</feature>
<feature type="compositionally biased region" description="Polar residues" evidence="17">
    <location>
        <begin position="1514"/>
        <end position="1527"/>
    </location>
</feature>
<feature type="region of interest" description="Disordered" evidence="17">
    <location>
        <begin position="1442"/>
        <end position="1584"/>
    </location>
</feature>
<dbReference type="Gene3D" id="1.25.40.10">
    <property type="entry name" value="Tetratricopeptide repeat domain"/>
    <property type="match status" value="1"/>
</dbReference>
<evidence type="ECO:0000256" key="10">
    <source>
        <dbReference type="ARBA" id="ARBA00022990"/>
    </source>
</evidence>
<dbReference type="PROSITE" id="PS50126">
    <property type="entry name" value="S1"/>
    <property type="match status" value="11"/>
</dbReference>
<evidence type="ECO:0000256" key="1">
    <source>
        <dbReference type="ARBA" id="ARBA00004604"/>
    </source>
</evidence>
<dbReference type="FunFam" id="2.40.50.140:FF:000175">
    <property type="entry name" value="Programmed cell death 11"/>
    <property type="match status" value="1"/>
</dbReference>
<keyword evidence="12" id="KW-0539">Nucleus</keyword>
<organism evidence="19 20">
    <name type="scientific">Branchiostoma floridae</name>
    <name type="common">Florida lancelet</name>
    <name type="synonym">Amphioxus</name>
    <dbReference type="NCBI Taxonomy" id="7739"/>
    <lineage>
        <taxon>Eukaryota</taxon>
        <taxon>Metazoa</taxon>
        <taxon>Chordata</taxon>
        <taxon>Cephalochordata</taxon>
        <taxon>Leptocardii</taxon>
        <taxon>Amphioxiformes</taxon>
        <taxon>Branchiostomatidae</taxon>
        <taxon>Branchiostoma</taxon>
    </lineage>
</organism>
<dbReference type="InterPro" id="IPR012340">
    <property type="entry name" value="NA-bd_OB-fold"/>
</dbReference>
<feature type="domain" description="S1 motif" evidence="18">
    <location>
        <begin position="872"/>
        <end position="936"/>
    </location>
</feature>
<dbReference type="GO" id="GO:0005681">
    <property type="term" value="C:spliceosomal complex"/>
    <property type="evidence" value="ECO:0007669"/>
    <property type="project" value="UniProtKB-KW"/>
</dbReference>
<evidence type="ECO:0000256" key="8">
    <source>
        <dbReference type="ARBA" id="ARBA00022737"/>
    </source>
</evidence>
<dbReference type="FunFam" id="2.40.50.140:FF:000200">
    <property type="entry name" value="Programmed cell death 11"/>
    <property type="match status" value="1"/>
</dbReference>
<dbReference type="GO" id="GO:0006364">
    <property type="term" value="P:rRNA processing"/>
    <property type="evidence" value="ECO:0007669"/>
    <property type="project" value="UniProtKB-KW"/>
</dbReference>
<keyword evidence="9" id="KW-0832">Ubl conjugation</keyword>
<sequence>MIFSTFSPLWNVNTPLLPALREEKTDHCPVMEEDAFPRGGTVQKTDTADRTTQKRRDAHPQDNLFMPRPDEKKKGKKQRKKKKAKNTKQEPTSELGEEEEGEGSLPNLVTSVQVLSYKKLVTGMPILGCVKEVSDCDLTVSLPDGLIGFAQITRISDTLTRILQEYADGSGHTDEDFPTLPKLYQAGAMVRCVIAEVVTSKSGHPRILLSLNPRDVNQGLQGTTLKPGMVLSGCVASIEDHGYTVDLGVKGLRAFLNRAETQEFLQSRQMAAPMRLAQPLLCLVRSVVSGGRSVNLTISPTLLQKAVAKEDLDLTLDSLTPGTLVEVTVTSVQNHGILAEFLGFTGSVSRVHLPTKRAELYRKGQRVKACILYIHPTTKTVGLSFQSRLWDGRTLVDVQELPAIGTVYKKAPVVHVWSGIGVTMKLSAETPGFAAVSQLSDQPVESIENTFKPGTQHSCRVINCSPLDGQAIVSLKKSVIEQPFLRLQDLKPGQVVEGKITSVQSYGITVSLSNYVRGVVSKIHLADIILKNPAKKFNEGDMIKCRVLNVATAGRQLALTHKRTLLTSKLPIMASYQAAKPGTWAHGFVLSVQDFGCIVMFYNNVKGLLPKREMTQEAQEDPRKMFYKGQVVKCRVMSCNPALEKLTVSLKPEKSGTPVAADFEVGKMVNVEVTEVKPDSLGVKVQGSDTPGFLPMMHLSDHQENCSLLLSRCSVGDVIQDAMYCCSRATGSMVTLKPSLKKAVTSGQVVEMFSDLRTDRVLRGWVRTVKPFGVFVEFPGGWVGLAPKAAVSDRFIEDCTSLFEEGQSVVAKVTEVDGEKQRFLVSLKPSDCPLAGEGSTAVESLGSLLAEREKAAGQLTAGKGADLSRQHGKVLSATVTNIQDAGMVLSIPDLQDLTAVASKTHCQGTNLNVGDSTSVRILHLDIPNNIAEVSLRPDLLEQATEGKKIKMKKGGEFSCTILDAKAKYLLVGINGSGALAYVTRKWHPNHGSNVGMGDAQIGERSKIRVVRITQSGSVIAMPAGKKTEGKKDGKEGTEHKAEKRREEKNRKRKRDESETREETEADGQNQAEQLQLGAIVNVVVVATARDHLEVKITGQGHRQEGIVHISEVKDDVSEGEAPMAKFLVGSIVPGRVIGISHKKVKSLKSLPFSRPGFEEVVYDVSLRESVVKAEANFEKYLLPDQKLRTDVYKEDQKVMFYLQSVQDSHVVASVSPGVLGKLDLLSCSDNVEDLKNPSAMFKPKCAYLGTITSIDRESSTLHLSRLEKATKLAPGLVVNAQVAKKVPGKLVLSLPFGGKGFANLTDLSDSYSSNPLSVFKVNQLLRCCVLECSSKRHVRVSLRPSKIGGKVRKINDPDYETVEDIVDGDIVRGYVEDCNKHGVFAALSHKVKGRVQYKHATSYFVRKQDELKKFFPVGKLVTAKVLEVSYKSSHLELSLLEKDTGAPDPLPNTCGYPLRTPKDQKEKKRKERGKEKGEKGGKKRKVERESDADDSGVEVVGMKSTDEEEESVPIKSSGQGQTSSSEPRLTLTGGFSWGDELAVSKVTPQDSESEEEDDTEAEVSQPPKKKSKKEREEERKANDKELYKAELALLDEDRPPQSADDFDRLVLSSPDSSILWLRYMAFHLHSTEIDKARTVAERALKTISFREEKEKLNVWVALMNLENMYGTEESLMTVFQRALQHNEALTIFKQLVNIYKRTGKTEEADQLYGTMVKRFRGNKDVWIDYGQFLMENKRAEAAHSLMQRSFKSLDKQDHVQVISRFAVMEFKLGDVERGRTMFENILSNYPKQVSIWSVYLEMLIKTGDLDQVRLAFDRVTALHLSTKNMKGFFKRYLEFEKKHGDDDTVSAVKRKAMEYVEARVGDVGTT</sequence>
<dbReference type="SMART" id="SM00386">
    <property type="entry name" value="HAT"/>
    <property type="match status" value="5"/>
</dbReference>
<dbReference type="InterPro" id="IPR057302">
    <property type="entry name" value="Rrp5_S1"/>
</dbReference>
<reference evidence="19" key="1">
    <citation type="journal article" date="2020" name="Nat. Ecol. Evol.">
        <title>Deeply conserved synteny resolves early events in vertebrate evolution.</title>
        <authorList>
            <person name="Simakov O."/>
            <person name="Marletaz F."/>
            <person name="Yue J.X."/>
            <person name="O'Connell B."/>
            <person name="Jenkins J."/>
            <person name="Brandt A."/>
            <person name="Calef R."/>
            <person name="Tung C.H."/>
            <person name="Huang T.K."/>
            <person name="Schmutz J."/>
            <person name="Satoh N."/>
            <person name="Yu J.K."/>
            <person name="Putnam N.H."/>
            <person name="Green R.E."/>
            <person name="Rokhsar D.S."/>
        </authorList>
    </citation>
    <scope>NUCLEOTIDE SEQUENCE [LARGE SCALE GENOMIC DNA]</scope>
    <source>
        <strain evidence="19">S238N-H82</strain>
    </source>
</reference>
<feature type="domain" description="S1 motif" evidence="18">
    <location>
        <begin position="582"/>
        <end position="651"/>
    </location>
</feature>
<keyword evidence="6" id="KW-0507">mRNA processing</keyword>
<feature type="domain" description="S1 motif" evidence="18">
    <location>
        <begin position="405"/>
        <end position="476"/>
    </location>
</feature>
<dbReference type="GO" id="GO:0032040">
    <property type="term" value="C:small-subunit processome"/>
    <property type="evidence" value="ECO:0000318"/>
    <property type="project" value="GO_Central"/>
</dbReference>